<protein>
    <submittedName>
        <fullName evidence="1">Uncharacterized protein</fullName>
    </submittedName>
</protein>
<accession>A0A5K7X8R3</accession>
<dbReference type="EMBL" id="AP021861">
    <property type="protein sequence ID" value="BBO32755.1"/>
    <property type="molecule type" value="Genomic_DNA"/>
</dbReference>
<sequence length="70" mass="7692">MGSSAIKQGEWINAFDEQGNSVQLRIHGPRRGRSTIVTLANGRHLLVRGRGVYQAVGDGMVYKCEEHDAP</sequence>
<dbReference type="Proteomes" id="UP000326837">
    <property type="component" value="Chromosome"/>
</dbReference>
<evidence type="ECO:0000313" key="1">
    <source>
        <dbReference type="EMBL" id="BBO32755.1"/>
    </source>
</evidence>
<dbReference type="AlphaFoldDB" id="A0A5K7X8R3"/>
<gene>
    <name evidence="1" type="ORF">PLANPX_2367</name>
</gene>
<reference evidence="2" key="1">
    <citation type="submission" date="2019-10" db="EMBL/GenBank/DDBJ databases">
        <title>Lacipirellula parvula gen. nov., sp. nov., representing a lineage of planctomycetes widespread in freshwater anoxic habitats, and description of the family Lacipirellulaceae.</title>
        <authorList>
            <person name="Dedysh S.N."/>
            <person name="Kulichevskaya I.S."/>
            <person name="Beletsky A.V."/>
            <person name="Rakitin A.L."/>
            <person name="Mardanov A.V."/>
            <person name="Ivanova A.A."/>
            <person name="Saltykova V.X."/>
            <person name="Rijpstra W.I.C."/>
            <person name="Sinninghe Damste J.S."/>
            <person name="Ravin N.V."/>
        </authorList>
    </citation>
    <scope>NUCLEOTIDE SEQUENCE [LARGE SCALE GENOMIC DNA]</scope>
    <source>
        <strain evidence="2">PX69</strain>
    </source>
</reference>
<dbReference type="RefSeq" id="WP_152098668.1">
    <property type="nucleotide sequence ID" value="NZ_AP021861.1"/>
</dbReference>
<proteinExistence type="predicted"/>
<dbReference type="KEGG" id="lpav:PLANPX_2367"/>
<evidence type="ECO:0000313" key="2">
    <source>
        <dbReference type="Proteomes" id="UP000326837"/>
    </source>
</evidence>
<keyword evidence="2" id="KW-1185">Reference proteome</keyword>
<name>A0A5K7X8R3_9BACT</name>
<organism evidence="1 2">
    <name type="scientific">Lacipirellula parvula</name>
    <dbReference type="NCBI Taxonomy" id="2650471"/>
    <lineage>
        <taxon>Bacteria</taxon>
        <taxon>Pseudomonadati</taxon>
        <taxon>Planctomycetota</taxon>
        <taxon>Planctomycetia</taxon>
        <taxon>Pirellulales</taxon>
        <taxon>Lacipirellulaceae</taxon>
        <taxon>Lacipirellula</taxon>
    </lineage>
</organism>